<evidence type="ECO:0000256" key="11">
    <source>
        <dbReference type="RuleBase" id="RU004494"/>
    </source>
</evidence>
<comment type="caution">
    <text evidence="14">The sequence shown here is derived from an EMBL/GenBank/DDBJ whole genome shotgun (WGS) entry which is preliminary data.</text>
</comment>
<dbReference type="Gene3D" id="2.102.10.10">
    <property type="entry name" value="Rieske [2Fe-2S] iron-sulphur domain"/>
    <property type="match status" value="1"/>
</dbReference>
<dbReference type="GO" id="GO:0005743">
    <property type="term" value="C:mitochondrial inner membrane"/>
    <property type="evidence" value="ECO:0007669"/>
    <property type="project" value="UniProtKB-SubCell"/>
</dbReference>
<keyword evidence="3" id="KW-0812">Transmembrane</keyword>
<dbReference type="Pfam" id="PF00355">
    <property type="entry name" value="Rieske"/>
    <property type="match status" value="1"/>
</dbReference>
<keyword evidence="4" id="KW-0001">2Fe-2S</keyword>
<dbReference type="EMBL" id="JBGFUD010000368">
    <property type="protein sequence ID" value="MFH4974382.1"/>
    <property type="molecule type" value="Genomic_DNA"/>
</dbReference>
<evidence type="ECO:0000256" key="12">
    <source>
        <dbReference type="RuleBase" id="RU004495"/>
    </source>
</evidence>
<evidence type="ECO:0000256" key="7">
    <source>
        <dbReference type="ARBA" id="ARBA00023004"/>
    </source>
</evidence>
<dbReference type="FunFam" id="2.102.10.10:FF:000001">
    <property type="entry name" value="Cytochrome b-c1 complex subunit Rieske, mitochondrial"/>
    <property type="match status" value="1"/>
</dbReference>
<evidence type="ECO:0000256" key="9">
    <source>
        <dbReference type="ARBA" id="ARBA00023136"/>
    </source>
</evidence>
<dbReference type="GO" id="GO:0008121">
    <property type="term" value="F:quinol-cytochrome-c reductase activity"/>
    <property type="evidence" value="ECO:0007669"/>
    <property type="project" value="UniProtKB-EC"/>
</dbReference>
<gene>
    <name evidence="14" type="ORF">AB6A40_001091</name>
</gene>
<organism evidence="14 15">
    <name type="scientific">Gnathostoma spinigerum</name>
    <dbReference type="NCBI Taxonomy" id="75299"/>
    <lineage>
        <taxon>Eukaryota</taxon>
        <taxon>Metazoa</taxon>
        <taxon>Ecdysozoa</taxon>
        <taxon>Nematoda</taxon>
        <taxon>Chromadorea</taxon>
        <taxon>Rhabditida</taxon>
        <taxon>Spirurina</taxon>
        <taxon>Gnathostomatomorpha</taxon>
        <taxon>Gnathostomatoidea</taxon>
        <taxon>Gnathostomatidae</taxon>
        <taxon>Gnathostoma</taxon>
    </lineage>
</organism>
<evidence type="ECO:0000256" key="1">
    <source>
        <dbReference type="ARBA" id="ARBA00004167"/>
    </source>
</evidence>
<keyword evidence="5" id="KW-0479">Metal-binding</keyword>
<evidence type="ECO:0000259" key="13">
    <source>
        <dbReference type="PROSITE" id="PS51296"/>
    </source>
</evidence>
<keyword evidence="6" id="KW-1133">Transmembrane helix</keyword>
<dbReference type="InterPro" id="IPR005805">
    <property type="entry name" value="Rieske_Fe-S_prot_C"/>
</dbReference>
<keyword evidence="7" id="KW-0408">Iron</keyword>
<keyword evidence="12" id="KW-0496">Mitochondrion</keyword>
<dbReference type="PROSITE" id="PS51296">
    <property type="entry name" value="RIESKE"/>
    <property type="match status" value="1"/>
</dbReference>
<keyword evidence="10" id="KW-1015">Disulfide bond</keyword>
<dbReference type="Proteomes" id="UP001608902">
    <property type="component" value="Unassembled WGS sequence"/>
</dbReference>
<evidence type="ECO:0000256" key="2">
    <source>
        <dbReference type="ARBA" id="ARBA00010651"/>
    </source>
</evidence>
<comment type="miscellaneous">
    <text evidence="11">The Rieske protein is a high potential 2Fe-2S protein.</text>
</comment>
<dbReference type="EC" id="7.1.1.8" evidence="11"/>
<dbReference type="AlphaFoldDB" id="A0ABD6E5I5"/>
<dbReference type="InterPro" id="IPR006317">
    <property type="entry name" value="Ubiquinol_cyt_c_Rdtase_Fe-S-su"/>
</dbReference>
<keyword evidence="12" id="KW-0679">Respiratory chain</keyword>
<dbReference type="CDD" id="cd03470">
    <property type="entry name" value="Rieske_cytochrome_bc1"/>
    <property type="match status" value="1"/>
</dbReference>
<comment type="similarity">
    <text evidence="2">Belongs to the Rieske iron-sulfur protein family.</text>
</comment>
<feature type="domain" description="Rieske" evidence="13">
    <location>
        <begin position="140"/>
        <end position="233"/>
    </location>
</feature>
<comment type="catalytic activity">
    <reaction evidence="11">
        <text>a quinol + 2 Fe(III)-[cytochrome c](out) = a quinone + 2 Fe(II)-[cytochrome c](out) + 2 H(+)(out)</text>
        <dbReference type="Rhea" id="RHEA:11484"/>
        <dbReference type="Rhea" id="RHEA-COMP:10350"/>
        <dbReference type="Rhea" id="RHEA-COMP:14399"/>
        <dbReference type="ChEBI" id="CHEBI:15378"/>
        <dbReference type="ChEBI" id="CHEBI:24646"/>
        <dbReference type="ChEBI" id="CHEBI:29033"/>
        <dbReference type="ChEBI" id="CHEBI:29034"/>
        <dbReference type="ChEBI" id="CHEBI:132124"/>
        <dbReference type="EC" id="7.1.1.8"/>
    </reaction>
</comment>
<dbReference type="GO" id="GO:0046872">
    <property type="term" value="F:metal ion binding"/>
    <property type="evidence" value="ECO:0007669"/>
    <property type="project" value="UniProtKB-KW"/>
</dbReference>
<evidence type="ECO:0000256" key="5">
    <source>
        <dbReference type="ARBA" id="ARBA00022723"/>
    </source>
</evidence>
<dbReference type="GO" id="GO:0051537">
    <property type="term" value="F:2 iron, 2 sulfur cluster binding"/>
    <property type="evidence" value="ECO:0007669"/>
    <property type="project" value="UniProtKB-KW"/>
</dbReference>
<comment type="subcellular location">
    <subcellularLocation>
        <location evidence="1">Membrane</location>
        <topology evidence="1">Single-pass membrane protein</topology>
    </subcellularLocation>
    <subcellularLocation>
        <location evidence="12">Mitochondrion inner membrane</location>
    </subcellularLocation>
</comment>
<keyword evidence="11" id="KW-0249">Electron transport</keyword>
<evidence type="ECO:0000256" key="8">
    <source>
        <dbReference type="ARBA" id="ARBA00023014"/>
    </source>
</evidence>
<evidence type="ECO:0000256" key="10">
    <source>
        <dbReference type="ARBA" id="ARBA00023157"/>
    </source>
</evidence>
<keyword evidence="8" id="KW-0411">Iron-sulfur</keyword>
<dbReference type="SUPFAM" id="SSF50022">
    <property type="entry name" value="ISP domain"/>
    <property type="match status" value="1"/>
</dbReference>
<dbReference type="InterPro" id="IPR014349">
    <property type="entry name" value="Rieske_Fe-S_prot"/>
</dbReference>
<protein>
    <recommendedName>
        <fullName evidence="11">Cytochrome b-c1 complex subunit Rieske, mitochondrial</fullName>
        <ecNumber evidence="11">7.1.1.8</ecNumber>
    </recommendedName>
</protein>
<evidence type="ECO:0000256" key="4">
    <source>
        <dbReference type="ARBA" id="ARBA00022714"/>
    </source>
</evidence>
<evidence type="ECO:0000313" key="14">
    <source>
        <dbReference type="EMBL" id="MFH4974382.1"/>
    </source>
</evidence>
<sequence length="235" mass="26080">MANTLRYLFATTSRCDIVKSGGLRILWSVSDVLRSYHADIKFPCFDKHRSVSPNNNKAGSSVDIPDESGTPRRVIPYLIYFGLGGTISLMAAKECVVKSVVFKAMPADQKALATVEVIMSDIPEGQTKLYEWRGKPLFVRHRTCKEIEREKSVDIYTLRDPQTSEQRLINDAWAVVIGVCTHLGCTAAPSPDGGFFCPCHGSVFDTCGRIRKGPAPRNLEVPVYHFKEDVIIVGD</sequence>
<dbReference type="Pfam" id="PF02921">
    <property type="entry name" value="UCR_TM"/>
    <property type="match status" value="1"/>
</dbReference>
<dbReference type="InterPro" id="IPR017941">
    <property type="entry name" value="Rieske_2Fe-2S"/>
</dbReference>
<keyword evidence="15" id="KW-1185">Reference proteome</keyword>
<evidence type="ECO:0000313" key="15">
    <source>
        <dbReference type="Proteomes" id="UP001608902"/>
    </source>
</evidence>
<evidence type="ECO:0000256" key="6">
    <source>
        <dbReference type="ARBA" id="ARBA00022989"/>
    </source>
</evidence>
<dbReference type="InterPro" id="IPR036922">
    <property type="entry name" value="Rieske_2Fe-2S_sf"/>
</dbReference>
<dbReference type="InterPro" id="IPR037008">
    <property type="entry name" value="bc1_Rieske_TM_sf"/>
</dbReference>
<keyword evidence="9" id="KW-0472">Membrane</keyword>
<keyword evidence="11" id="KW-0813">Transport</keyword>
<accession>A0ABD6E5I5</accession>
<dbReference type="NCBIfam" id="TIGR01416">
    <property type="entry name" value="Rieske_proteo"/>
    <property type="match status" value="1"/>
</dbReference>
<dbReference type="PRINTS" id="PR00162">
    <property type="entry name" value="RIESKE"/>
</dbReference>
<evidence type="ECO:0000256" key="3">
    <source>
        <dbReference type="ARBA" id="ARBA00022692"/>
    </source>
</evidence>
<dbReference type="Gene3D" id="1.20.5.270">
    <property type="entry name" value="Ubiquinol cytochrome reductase, transmembrane domain"/>
    <property type="match status" value="1"/>
</dbReference>
<name>A0ABD6E5I5_9BILA</name>
<comment type="cofactor">
    <cofactor evidence="11">
        <name>[2Fe-2S] cluster</name>
        <dbReference type="ChEBI" id="CHEBI:190135"/>
    </cofactor>
    <text evidence="11">Binds 1 [2Fe-2S] cluster per subunit.</text>
</comment>
<reference evidence="14 15" key="1">
    <citation type="submission" date="2024-08" db="EMBL/GenBank/DDBJ databases">
        <title>Gnathostoma spinigerum genome.</title>
        <authorList>
            <person name="Gonzalez-Bertolin B."/>
            <person name="Monzon S."/>
            <person name="Zaballos A."/>
            <person name="Jimenez P."/>
            <person name="Dekumyoy P."/>
            <person name="Varona S."/>
            <person name="Cuesta I."/>
            <person name="Sumanam S."/>
            <person name="Adisakwattana P."/>
            <person name="Gasser R.B."/>
            <person name="Hernandez-Gonzalez A."/>
            <person name="Young N.D."/>
            <person name="Perteguer M.J."/>
        </authorList>
    </citation>
    <scope>NUCLEOTIDE SEQUENCE [LARGE SCALE GENOMIC DNA]</scope>
    <source>
        <strain evidence="14">AL3</strain>
        <tissue evidence="14">Liver</tissue>
    </source>
</reference>
<proteinExistence type="inferred from homology"/>
<dbReference type="InterPro" id="IPR004192">
    <property type="entry name" value="Rieske_TM"/>
</dbReference>
<dbReference type="PANTHER" id="PTHR10134">
    <property type="entry name" value="CYTOCHROME B-C1 COMPLEX SUBUNIT RIESKE, MITOCHONDRIAL"/>
    <property type="match status" value="1"/>
</dbReference>